<evidence type="ECO:0000313" key="4">
    <source>
        <dbReference type="RefSeq" id="XP_053074550.1"/>
    </source>
</evidence>
<feature type="compositionally biased region" description="Polar residues" evidence="1">
    <location>
        <begin position="175"/>
        <end position="185"/>
    </location>
</feature>
<evidence type="ECO:0000313" key="2">
    <source>
        <dbReference type="Proteomes" id="UP001652583"/>
    </source>
</evidence>
<proteinExistence type="predicted"/>
<sequence length="185" mass="19510">MGSRGGKLSLCHRSNDGRGPRLTPARRCQRLPGKSPAAEGDALARSPHLHPARRFPLSSCSIPRILSEPNDLHTARPSTEVMPALTVGAGAARRRLGCARETPKRAPPPLREPEESQRGCRRERCLQSCRPTPSPAGFCAGACSLRAPAGRGREGAGRPRGRSRELAGLIGTCGPNGTTDTPGCA</sequence>
<name>A0ABM3PS96_ACIJB</name>
<dbReference type="RefSeq" id="XP_053074549.1">
    <property type="nucleotide sequence ID" value="XM_053218574.1"/>
</dbReference>
<organism evidence="2 4">
    <name type="scientific">Acinonyx jubatus</name>
    <name type="common">Cheetah</name>
    <dbReference type="NCBI Taxonomy" id="32536"/>
    <lineage>
        <taxon>Eukaryota</taxon>
        <taxon>Metazoa</taxon>
        <taxon>Chordata</taxon>
        <taxon>Craniata</taxon>
        <taxon>Vertebrata</taxon>
        <taxon>Euteleostomi</taxon>
        <taxon>Mammalia</taxon>
        <taxon>Eutheria</taxon>
        <taxon>Laurasiatheria</taxon>
        <taxon>Carnivora</taxon>
        <taxon>Feliformia</taxon>
        <taxon>Felidae</taxon>
        <taxon>Felinae</taxon>
        <taxon>Acinonyx</taxon>
    </lineage>
</organism>
<dbReference type="Proteomes" id="UP001652583">
    <property type="component" value="Chromosome A2"/>
</dbReference>
<keyword evidence="2" id="KW-1185">Reference proteome</keyword>
<keyword evidence="3 4" id="KW-0812">Transmembrane</keyword>
<dbReference type="GeneID" id="106972722"/>
<feature type="region of interest" description="Disordered" evidence="1">
    <location>
        <begin position="97"/>
        <end position="117"/>
    </location>
</feature>
<protein>
    <submittedName>
        <fullName evidence="3 4">Transmembrane protein 60 isoform X1</fullName>
    </submittedName>
</protein>
<feature type="region of interest" description="Disordered" evidence="1">
    <location>
        <begin position="1"/>
        <end position="55"/>
    </location>
</feature>
<accession>A0ABM3PS96</accession>
<evidence type="ECO:0000313" key="3">
    <source>
        <dbReference type="RefSeq" id="XP_053074549.1"/>
    </source>
</evidence>
<evidence type="ECO:0000256" key="1">
    <source>
        <dbReference type="SAM" id="MobiDB-lite"/>
    </source>
</evidence>
<dbReference type="RefSeq" id="XP_053074550.1">
    <property type="nucleotide sequence ID" value="XM_053218575.1"/>
</dbReference>
<feature type="compositionally biased region" description="Basic and acidic residues" evidence="1">
    <location>
        <begin position="151"/>
        <end position="165"/>
    </location>
</feature>
<reference evidence="3 4" key="1">
    <citation type="submission" date="2025-05" db="UniProtKB">
        <authorList>
            <consortium name="RefSeq"/>
        </authorList>
    </citation>
    <scope>IDENTIFICATION</scope>
    <source>
        <tissue evidence="3 4">Blood</tissue>
    </source>
</reference>
<gene>
    <name evidence="3 4" type="primary">TMEM60</name>
</gene>
<feature type="region of interest" description="Disordered" evidence="1">
    <location>
        <begin position="148"/>
        <end position="185"/>
    </location>
</feature>
<keyword evidence="3 4" id="KW-0472">Membrane</keyword>